<reference evidence="3 4" key="1">
    <citation type="submission" date="2017-10" db="EMBL/GenBank/DDBJ databases">
        <title>Sequencing the genomes of 1000 actinobacteria strains.</title>
        <authorList>
            <person name="Klenk H.-P."/>
        </authorList>
    </citation>
    <scope>NUCLEOTIDE SEQUENCE [LARGE SCALE GENOMIC DNA]</scope>
    <source>
        <strain evidence="3 4">DSM 15597</strain>
    </source>
</reference>
<keyword evidence="2" id="KW-0812">Transmembrane</keyword>
<gene>
    <name evidence="3" type="ORF">ATK74_2665</name>
</gene>
<feature type="transmembrane region" description="Helical" evidence="2">
    <location>
        <begin position="55"/>
        <end position="78"/>
    </location>
</feature>
<evidence type="ECO:0000313" key="3">
    <source>
        <dbReference type="EMBL" id="PFG18085.1"/>
    </source>
</evidence>
<proteinExistence type="predicted"/>
<feature type="transmembrane region" description="Helical" evidence="2">
    <location>
        <begin position="12"/>
        <end position="35"/>
    </location>
</feature>
<evidence type="ECO:0000313" key="4">
    <source>
        <dbReference type="Proteomes" id="UP000226079"/>
    </source>
</evidence>
<sequence length="124" mass="12954">MSYAPTMRNKKADALGLTTLVVVVVAAGVAAGAFLRHTDYGAIFSEQNPVGLAEITQLALPVCAVALIIAWLAASAVLEGQRSLKDELAQQRAELAALRAAMTAAAEQDHQALPAGGEPEIEFR</sequence>
<dbReference type="EMBL" id="PDJC01000001">
    <property type="protein sequence ID" value="PFG18085.1"/>
    <property type="molecule type" value="Genomic_DNA"/>
</dbReference>
<keyword evidence="4" id="KW-1185">Reference proteome</keyword>
<comment type="caution">
    <text evidence="3">The sequence shown here is derived from an EMBL/GenBank/DDBJ whole genome shotgun (WGS) entry which is preliminary data.</text>
</comment>
<organism evidence="3 4">
    <name type="scientific">Propionicimonas paludicola</name>
    <dbReference type="NCBI Taxonomy" id="185243"/>
    <lineage>
        <taxon>Bacteria</taxon>
        <taxon>Bacillati</taxon>
        <taxon>Actinomycetota</taxon>
        <taxon>Actinomycetes</taxon>
        <taxon>Propionibacteriales</taxon>
        <taxon>Nocardioidaceae</taxon>
        <taxon>Propionicimonas</taxon>
    </lineage>
</organism>
<name>A0A2A9CVN3_9ACTN</name>
<protein>
    <submittedName>
        <fullName evidence="3">Uncharacterized protein</fullName>
    </submittedName>
</protein>
<evidence type="ECO:0000256" key="2">
    <source>
        <dbReference type="SAM" id="Phobius"/>
    </source>
</evidence>
<evidence type="ECO:0000256" key="1">
    <source>
        <dbReference type="SAM" id="Coils"/>
    </source>
</evidence>
<feature type="coiled-coil region" evidence="1">
    <location>
        <begin position="81"/>
        <end position="108"/>
    </location>
</feature>
<dbReference type="Proteomes" id="UP000226079">
    <property type="component" value="Unassembled WGS sequence"/>
</dbReference>
<keyword evidence="1" id="KW-0175">Coiled coil</keyword>
<keyword evidence="2" id="KW-1133">Transmembrane helix</keyword>
<accession>A0A2A9CVN3</accession>
<keyword evidence="2" id="KW-0472">Membrane</keyword>
<dbReference type="AlphaFoldDB" id="A0A2A9CVN3"/>